<dbReference type="AlphaFoldDB" id="A0AAW1YNX6"/>
<feature type="compositionally biased region" description="Polar residues" evidence="1">
    <location>
        <begin position="53"/>
        <end position="62"/>
    </location>
</feature>
<sequence>MHSSNACRRLTFWDFEDERRLEVLSLELSLQIIPSGKSTEAENEPGESGTGGLSESASSSTRARGIRVKVLNENLKRALTFMQRKTQSSDDKARANPPHQQLGEEKPVLARKLKAILVKKVSYAWIHSHFWILVAINWC</sequence>
<feature type="region of interest" description="Disordered" evidence="1">
    <location>
        <begin position="35"/>
        <end position="65"/>
    </location>
</feature>
<comment type="caution">
    <text evidence="2">The sequence shown here is derived from an EMBL/GenBank/DDBJ whole genome shotgun (WGS) entry which is preliminary data.</text>
</comment>
<protein>
    <submittedName>
        <fullName evidence="2">Uncharacterized protein</fullName>
    </submittedName>
</protein>
<feature type="region of interest" description="Disordered" evidence="1">
    <location>
        <begin position="83"/>
        <end position="104"/>
    </location>
</feature>
<gene>
    <name evidence="2" type="ORF">M0R45_005835</name>
</gene>
<evidence type="ECO:0000256" key="1">
    <source>
        <dbReference type="SAM" id="MobiDB-lite"/>
    </source>
</evidence>
<evidence type="ECO:0000313" key="2">
    <source>
        <dbReference type="EMBL" id="KAK9950341.1"/>
    </source>
</evidence>
<proteinExistence type="predicted"/>
<organism evidence="2 3">
    <name type="scientific">Rubus argutus</name>
    <name type="common">Southern blackberry</name>
    <dbReference type="NCBI Taxonomy" id="59490"/>
    <lineage>
        <taxon>Eukaryota</taxon>
        <taxon>Viridiplantae</taxon>
        <taxon>Streptophyta</taxon>
        <taxon>Embryophyta</taxon>
        <taxon>Tracheophyta</taxon>
        <taxon>Spermatophyta</taxon>
        <taxon>Magnoliopsida</taxon>
        <taxon>eudicotyledons</taxon>
        <taxon>Gunneridae</taxon>
        <taxon>Pentapetalae</taxon>
        <taxon>rosids</taxon>
        <taxon>fabids</taxon>
        <taxon>Rosales</taxon>
        <taxon>Rosaceae</taxon>
        <taxon>Rosoideae</taxon>
        <taxon>Rosoideae incertae sedis</taxon>
        <taxon>Rubus</taxon>
    </lineage>
</organism>
<reference evidence="2 3" key="1">
    <citation type="journal article" date="2023" name="G3 (Bethesda)">
        <title>A chromosome-length genome assembly and annotation of blackberry (Rubus argutus, cv. 'Hillquist').</title>
        <authorList>
            <person name="Bruna T."/>
            <person name="Aryal R."/>
            <person name="Dudchenko O."/>
            <person name="Sargent D.J."/>
            <person name="Mead D."/>
            <person name="Buti M."/>
            <person name="Cavallini A."/>
            <person name="Hytonen T."/>
            <person name="Andres J."/>
            <person name="Pham M."/>
            <person name="Weisz D."/>
            <person name="Mascagni F."/>
            <person name="Usai G."/>
            <person name="Natali L."/>
            <person name="Bassil N."/>
            <person name="Fernandez G.E."/>
            <person name="Lomsadze A."/>
            <person name="Armour M."/>
            <person name="Olukolu B."/>
            <person name="Poorten T."/>
            <person name="Britton C."/>
            <person name="Davik J."/>
            <person name="Ashrafi H."/>
            <person name="Aiden E.L."/>
            <person name="Borodovsky M."/>
            <person name="Worthington M."/>
        </authorList>
    </citation>
    <scope>NUCLEOTIDE SEQUENCE [LARGE SCALE GENOMIC DNA]</scope>
    <source>
        <strain evidence="2">PI 553951</strain>
    </source>
</reference>
<dbReference type="Proteomes" id="UP001457282">
    <property type="component" value="Unassembled WGS sequence"/>
</dbReference>
<accession>A0AAW1YNX6</accession>
<keyword evidence="3" id="KW-1185">Reference proteome</keyword>
<evidence type="ECO:0000313" key="3">
    <source>
        <dbReference type="Proteomes" id="UP001457282"/>
    </source>
</evidence>
<dbReference type="EMBL" id="JBEDUW010000001">
    <property type="protein sequence ID" value="KAK9950341.1"/>
    <property type="molecule type" value="Genomic_DNA"/>
</dbReference>
<name>A0AAW1YNX6_RUBAR</name>